<keyword evidence="15" id="KW-1185">Reference proteome</keyword>
<evidence type="ECO:0000313" key="14">
    <source>
        <dbReference type="EMBL" id="SEW27105.1"/>
    </source>
</evidence>
<dbReference type="Pfam" id="PF00905">
    <property type="entry name" value="Transpeptidase"/>
    <property type="match status" value="1"/>
</dbReference>
<sequence length="923" mass="101693">MIRNIIDDVLSFFKSRLLPMIVVFVVLFFLLINRLFSLQIINGQSYVENVAKSIEKDTSIAATRGRIFDKNGVLLAYNELAYSVKISDSGTYGSNETKNATINETINNTINLIESNGDKITNDLPITVDESGNFQFTVADTSLLRFLRDVYKLKSINLLSDEQKNVTAQQLIEYLSTDEKNGYGVSSEYSVQNRLEIINLRLYMSANSYNRYLSFTIAYEASDKTVAAILENSGQLAGVVIEEEYVRRYVDSVYVSNILGYTGTVSSSDMTDNTKYEANDVVGKAGIEQSLDLDLQGTKGSKKVYVDTVGRVTEVLDETQPATGNDIYLTIDINLQKKVYDAIEKKLVDILYPNIRNEDGIETRVEPGLGDNEGTTAGWAIPIKKVYFALIDNNIISLNKIASQDLPVEADVYNSFLSKQAQVVPEINNELTTNSSTVYTKLSEDNKAYMNYIEKMLKDNEIINKDSIDETDDTYQKWGAGNISLEEYLTYAISKNWIDMSKLTSEQYSSLREGYNSLVEYIINKIQSDTGFQKLIYKSLISSGTVNGRQICLMLFDQGVLAPNDADYASLNSGRTGPFDFIKLKVLNKEITPAQLALEPCSGSCVITNPNTGDVLALVSYPGYDINKLSGTVDADYYNQLNNDLSKPLYDKATSVQTAPGSIFKLCSSIAGLEEGVISPSTMINCSGSFDLVTPPPKCWKIKGHGDRDVSTAIRDSCNVFFYNVGYRLALENGKYNSIKGTSTLQKYAEQLGLATKSNIEIYEKEPQASNTNAIASAIGQGTHDYSCLNLARYVSTVATSGINHDLTLVDKVTDSEGNLIRDNSAVVANTMDNVSSSTWTAVHTGMKMVIDFQAPFNGFKVIVAGKSGTAQENSNKPDHATFVSYAPYDAPQVAMAVVIPNGYKSGNVSELTANIYKIMGMN</sequence>
<evidence type="ECO:0000259" key="12">
    <source>
        <dbReference type="Pfam" id="PF00905"/>
    </source>
</evidence>
<dbReference type="SUPFAM" id="SSF56601">
    <property type="entry name" value="beta-lactamase/transpeptidase-like"/>
    <property type="match status" value="1"/>
</dbReference>
<dbReference type="InterPro" id="IPR012338">
    <property type="entry name" value="Beta-lactam/transpept-like"/>
</dbReference>
<organism evidence="14 15">
    <name type="scientific">[Clostridium] fimetarium</name>
    <dbReference type="NCBI Taxonomy" id="99656"/>
    <lineage>
        <taxon>Bacteria</taxon>
        <taxon>Bacillati</taxon>
        <taxon>Bacillota</taxon>
        <taxon>Clostridia</taxon>
        <taxon>Lachnospirales</taxon>
        <taxon>Lachnospiraceae</taxon>
    </lineage>
</organism>
<evidence type="ECO:0000256" key="6">
    <source>
        <dbReference type="ARBA" id="ARBA00022960"/>
    </source>
</evidence>
<evidence type="ECO:0000256" key="3">
    <source>
        <dbReference type="ARBA" id="ARBA00007171"/>
    </source>
</evidence>
<evidence type="ECO:0000256" key="7">
    <source>
        <dbReference type="ARBA" id="ARBA00022984"/>
    </source>
</evidence>
<dbReference type="PANTHER" id="PTHR30627">
    <property type="entry name" value="PEPTIDOGLYCAN D,D-TRANSPEPTIDASE"/>
    <property type="match status" value="1"/>
</dbReference>
<dbReference type="Gene3D" id="3.90.1310.10">
    <property type="entry name" value="Penicillin-binding protein 2a (Domain 2)"/>
    <property type="match status" value="1"/>
</dbReference>
<evidence type="ECO:0000256" key="11">
    <source>
        <dbReference type="SAM" id="Phobius"/>
    </source>
</evidence>
<comment type="similarity">
    <text evidence="3">Belongs to the transpeptidase family.</text>
</comment>
<evidence type="ECO:0000256" key="9">
    <source>
        <dbReference type="ARBA" id="ARBA00023136"/>
    </source>
</evidence>
<dbReference type="GO" id="GO:0071555">
    <property type="term" value="P:cell wall organization"/>
    <property type="evidence" value="ECO:0007669"/>
    <property type="project" value="UniProtKB-KW"/>
</dbReference>
<dbReference type="GO" id="GO:0008658">
    <property type="term" value="F:penicillin binding"/>
    <property type="evidence" value="ECO:0007669"/>
    <property type="project" value="InterPro"/>
</dbReference>
<evidence type="ECO:0000256" key="1">
    <source>
        <dbReference type="ARBA" id="ARBA00004167"/>
    </source>
</evidence>
<keyword evidence="4" id="KW-1003">Cell membrane</keyword>
<protein>
    <submittedName>
        <fullName evidence="14">Penicillin-binding protein 2</fullName>
    </submittedName>
</protein>
<keyword evidence="9 11" id="KW-0472">Membrane</keyword>
<dbReference type="AlphaFoldDB" id="A0A1I0QJJ0"/>
<keyword evidence="5 11" id="KW-0812">Transmembrane</keyword>
<evidence type="ECO:0000256" key="2">
    <source>
        <dbReference type="ARBA" id="ARBA00004236"/>
    </source>
</evidence>
<reference evidence="14 15" key="1">
    <citation type="submission" date="2016-10" db="EMBL/GenBank/DDBJ databases">
        <authorList>
            <person name="de Groot N.N."/>
        </authorList>
    </citation>
    <scope>NUCLEOTIDE SEQUENCE [LARGE SCALE GENOMIC DNA]</scope>
    <source>
        <strain evidence="14 15">DSM 9179</strain>
    </source>
</reference>
<dbReference type="InterPro" id="IPR005311">
    <property type="entry name" value="PBP_dimer"/>
</dbReference>
<keyword evidence="8 11" id="KW-1133">Transmembrane helix</keyword>
<name>A0A1I0QJJ0_9FIRM</name>
<comment type="subcellular location">
    <subcellularLocation>
        <location evidence="2">Cell membrane</location>
    </subcellularLocation>
    <subcellularLocation>
        <location evidence="1">Membrane</location>
        <topology evidence="1">Single-pass membrane protein</topology>
    </subcellularLocation>
</comment>
<dbReference type="RefSeq" id="WP_092454024.1">
    <property type="nucleotide sequence ID" value="NZ_FOJI01000008.1"/>
</dbReference>
<dbReference type="Proteomes" id="UP000199701">
    <property type="component" value="Unassembled WGS sequence"/>
</dbReference>
<dbReference type="InterPro" id="IPR050515">
    <property type="entry name" value="Beta-lactam/transpept"/>
</dbReference>
<dbReference type="GO" id="GO:0005886">
    <property type="term" value="C:plasma membrane"/>
    <property type="evidence" value="ECO:0007669"/>
    <property type="project" value="UniProtKB-SubCell"/>
</dbReference>
<dbReference type="InterPro" id="IPR001460">
    <property type="entry name" value="PCN-bd_Tpept"/>
</dbReference>
<dbReference type="STRING" id="99656.SAMN05421659_10867"/>
<dbReference type="SUPFAM" id="SSF56519">
    <property type="entry name" value="Penicillin binding protein dimerisation domain"/>
    <property type="match status" value="1"/>
</dbReference>
<dbReference type="GO" id="GO:0009252">
    <property type="term" value="P:peptidoglycan biosynthetic process"/>
    <property type="evidence" value="ECO:0007669"/>
    <property type="project" value="UniProtKB-KW"/>
</dbReference>
<feature type="transmembrane region" description="Helical" evidence="11">
    <location>
        <begin position="17"/>
        <end position="36"/>
    </location>
</feature>
<feature type="domain" description="Penicillin-binding protein transpeptidase" evidence="12">
    <location>
        <begin position="603"/>
        <end position="911"/>
    </location>
</feature>
<evidence type="ECO:0000313" key="15">
    <source>
        <dbReference type="Proteomes" id="UP000199701"/>
    </source>
</evidence>
<dbReference type="Pfam" id="PF03717">
    <property type="entry name" value="PBP_dimer"/>
    <property type="match status" value="1"/>
</dbReference>
<evidence type="ECO:0000256" key="4">
    <source>
        <dbReference type="ARBA" id="ARBA00022475"/>
    </source>
</evidence>
<feature type="domain" description="Penicillin-binding protein dimerisation" evidence="13">
    <location>
        <begin position="60"/>
        <end position="315"/>
    </location>
</feature>
<dbReference type="PANTHER" id="PTHR30627:SF2">
    <property type="entry name" value="PEPTIDOGLYCAN D,D-TRANSPEPTIDASE MRDA"/>
    <property type="match status" value="1"/>
</dbReference>
<keyword evidence="10" id="KW-0961">Cell wall biogenesis/degradation</keyword>
<dbReference type="InterPro" id="IPR036138">
    <property type="entry name" value="PBP_dimer_sf"/>
</dbReference>
<proteinExistence type="inferred from homology"/>
<accession>A0A1I0QJJ0</accession>
<keyword evidence="7" id="KW-0573">Peptidoglycan synthesis</keyword>
<dbReference type="OrthoDB" id="9757901at2"/>
<dbReference type="EMBL" id="FOJI01000008">
    <property type="protein sequence ID" value="SEW27105.1"/>
    <property type="molecule type" value="Genomic_DNA"/>
</dbReference>
<evidence type="ECO:0000256" key="8">
    <source>
        <dbReference type="ARBA" id="ARBA00022989"/>
    </source>
</evidence>
<keyword evidence="6" id="KW-0133">Cell shape</keyword>
<evidence type="ECO:0000256" key="10">
    <source>
        <dbReference type="ARBA" id="ARBA00023316"/>
    </source>
</evidence>
<dbReference type="Gene3D" id="3.40.710.10">
    <property type="entry name" value="DD-peptidase/beta-lactamase superfamily"/>
    <property type="match status" value="1"/>
</dbReference>
<evidence type="ECO:0000256" key="5">
    <source>
        <dbReference type="ARBA" id="ARBA00022692"/>
    </source>
</evidence>
<dbReference type="GO" id="GO:0071972">
    <property type="term" value="F:peptidoglycan L,D-transpeptidase activity"/>
    <property type="evidence" value="ECO:0007669"/>
    <property type="project" value="TreeGrafter"/>
</dbReference>
<gene>
    <name evidence="14" type="ORF">SAMN05421659_10867</name>
</gene>
<evidence type="ECO:0000259" key="13">
    <source>
        <dbReference type="Pfam" id="PF03717"/>
    </source>
</evidence>
<dbReference type="GO" id="GO:0008360">
    <property type="term" value="P:regulation of cell shape"/>
    <property type="evidence" value="ECO:0007669"/>
    <property type="project" value="UniProtKB-KW"/>
</dbReference>